<protein>
    <submittedName>
        <fullName evidence="1">Uncharacterized protein</fullName>
    </submittedName>
</protein>
<keyword evidence="2" id="KW-1185">Reference proteome</keyword>
<proteinExistence type="predicted"/>
<dbReference type="AlphaFoldDB" id="A0A8J6H931"/>
<evidence type="ECO:0000313" key="2">
    <source>
        <dbReference type="Proteomes" id="UP000719412"/>
    </source>
</evidence>
<name>A0A8J6H931_TENMO</name>
<evidence type="ECO:0000313" key="1">
    <source>
        <dbReference type="EMBL" id="KAH0810345.1"/>
    </source>
</evidence>
<accession>A0A8J6H931</accession>
<gene>
    <name evidence="1" type="ORF">GEV33_012446</name>
</gene>
<organism evidence="1 2">
    <name type="scientific">Tenebrio molitor</name>
    <name type="common">Yellow mealworm beetle</name>
    <dbReference type="NCBI Taxonomy" id="7067"/>
    <lineage>
        <taxon>Eukaryota</taxon>
        <taxon>Metazoa</taxon>
        <taxon>Ecdysozoa</taxon>
        <taxon>Arthropoda</taxon>
        <taxon>Hexapoda</taxon>
        <taxon>Insecta</taxon>
        <taxon>Pterygota</taxon>
        <taxon>Neoptera</taxon>
        <taxon>Endopterygota</taxon>
        <taxon>Coleoptera</taxon>
        <taxon>Polyphaga</taxon>
        <taxon>Cucujiformia</taxon>
        <taxon>Tenebrionidae</taxon>
        <taxon>Tenebrio</taxon>
    </lineage>
</organism>
<reference evidence="1" key="2">
    <citation type="submission" date="2021-08" db="EMBL/GenBank/DDBJ databases">
        <authorList>
            <person name="Eriksson T."/>
        </authorList>
    </citation>
    <scope>NUCLEOTIDE SEQUENCE</scope>
    <source>
        <strain evidence="1">Stoneville</strain>
        <tissue evidence="1">Whole head</tissue>
    </source>
</reference>
<sequence length="311" mass="34642">MKRNRSVRTLPLDNLNLFKHPLPEPSTANSHDRFYFGEEIKANSPIFEKTHALSSDDSLDAILSSVRDVGNSKSSSSSLSWGEEYKSDASKQVRAELERMDRVLRGEEPIPANYDAEEYEEWMEFFPNLCVLGTKTGTCTKSSGVAPAPVDEILAIDPEDTCDKLETSDQIKKAVIDQIYEKIAVNAPKITLNLDEIDVDSYLKVSPLGGASRLTRRQSSSRSLISSQISSSKWLKDDDYSSLPFLGVKPERNGVPKGILKNALVLPPIETCQIRSVSATPRRQSKSLSALSFKEQKYSGFKRKGDKDTFK</sequence>
<comment type="caution">
    <text evidence="1">The sequence shown here is derived from an EMBL/GenBank/DDBJ whole genome shotgun (WGS) entry which is preliminary data.</text>
</comment>
<dbReference type="Proteomes" id="UP000719412">
    <property type="component" value="Unassembled WGS sequence"/>
</dbReference>
<dbReference type="EMBL" id="JABDTM020027540">
    <property type="protein sequence ID" value="KAH0810345.1"/>
    <property type="molecule type" value="Genomic_DNA"/>
</dbReference>
<reference evidence="1" key="1">
    <citation type="journal article" date="2020" name="J Insects Food Feed">
        <title>The yellow mealworm (Tenebrio molitor) genome: a resource for the emerging insects as food and feed industry.</title>
        <authorList>
            <person name="Eriksson T."/>
            <person name="Andere A."/>
            <person name="Kelstrup H."/>
            <person name="Emery V."/>
            <person name="Picard C."/>
        </authorList>
    </citation>
    <scope>NUCLEOTIDE SEQUENCE</scope>
    <source>
        <strain evidence="1">Stoneville</strain>
        <tissue evidence="1">Whole head</tissue>
    </source>
</reference>